<gene>
    <name evidence="1" type="ORF">H2199_003939</name>
</gene>
<evidence type="ECO:0000313" key="1">
    <source>
        <dbReference type="EMBL" id="KAJ9644071.1"/>
    </source>
</evidence>
<evidence type="ECO:0000313" key="2">
    <source>
        <dbReference type="Proteomes" id="UP001172680"/>
    </source>
</evidence>
<reference evidence="1" key="1">
    <citation type="submission" date="2022-10" db="EMBL/GenBank/DDBJ databases">
        <title>Culturing micro-colonial fungi from biological soil crusts in the Mojave desert and describing Neophaeococcomyces mojavensis, and introducing the new genera and species Taxawa tesnikishii.</title>
        <authorList>
            <person name="Kurbessoian T."/>
            <person name="Stajich J.E."/>
        </authorList>
    </citation>
    <scope>NUCLEOTIDE SEQUENCE</scope>
    <source>
        <strain evidence="1">JES_115</strain>
    </source>
</reference>
<comment type="caution">
    <text evidence="1">The sequence shown here is derived from an EMBL/GenBank/DDBJ whole genome shotgun (WGS) entry which is preliminary data.</text>
</comment>
<protein>
    <submittedName>
        <fullName evidence="1">Uncharacterized protein</fullName>
    </submittedName>
</protein>
<organism evidence="1 2">
    <name type="scientific">Coniosporium tulheliwenetii</name>
    <dbReference type="NCBI Taxonomy" id="3383036"/>
    <lineage>
        <taxon>Eukaryota</taxon>
        <taxon>Fungi</taxon>
        <taxon>Dikarya</taxon>
        <taxon>Ascomycota</taxon>
        <taxon>Pezizomycotina</taxon>
        <taxon>Dothideomycetes</taxon>
        <taxon>Dothideomycetes incertae sedis</taxon>
        <taxon>Coniosporium</taxon>
    </lineage>
</organism>
<name>A0ACC2Z8T3_9PEZI</name>
<keyword evidence="2" id="KW-1185">Reference proteome</keyword>
<accession>A0ACC2Z8T3</accession>
<sequence length="336" mass="38197">MNGQAGFHHLVELTGIHNQTQAHALAAAEAGLEQCILCLDEMPIKDLVATRCPPHRMCKPCLTARLNRALKYEIDHPVYCCFPQYAIRIDDVKEHFPPEFIQEYKAKTAEYNTAPGIASTAPRPGARRSFRNLRLWMPLARIPTCSPAVDDTTTEHVCKRKAEDLGYTKQNRCKSCPSCHTLIQLVDACNHIMCTASIVKGMTAAGSISIVSIGTVNESLPLVNRRGCHRNGYPLKEVTQFGHRKDLQGDRKLAGTLVRLRELMIWWSNITRRNLRPLGGDWRNDVEPCLVPMHKSVEQHSFKRFRFSFRTILVRSMLNMLQHLTRSTTKLVYLLR</sequence>
<proteinExistence type="predicted"/>
<dbReference type="Proteomes" id="UP001172680">
    <property type="component" value="Unassembled WGS sequence"/>
</dbReference>
<dbReference type="EMBL" id="JAPDRP010000010">
    <property type="protein sequence ID" value="KAJ9644071.1"/>
    <property type="molecule type" value="Genomic_DNA"/>
</dbReference>